<dbReference type="Proteomes" id="UP000676310">
    <property type="component" value="Unassembled WGS sequence"/>
</dbReference>
<evidence type="ECO:0000256" key="1">
    <source>
        <dbReference type="SAM" id="MobiDB-lite"/>
    </source>
</evidence>
<organism evidence="2 3">
    <name type="scientific">Alternaria atra</name>
    <dbReference type="NCBI Taxonomy" id="119953"/>
    <lineage>
        <taxon>Eukaryota</taxon>
        <taxon>Fungi</taxon>
        <taxon>Dikarya</taxon>
        <taxon>Ascomycota</taxon>
        <taxon>Pezizomycotina</taxon>
        <taxon>Dothideomycetes</taxon>
        <taxon>Pleosporomycetidae</taxon>
        <taxon>Pleosporales</taxon>
        <taxon>Pleosporineae</taxon>
        <taxon>Pleosporaceae</taxon>
        <taxon>Alternaria</taxon>
        <taxon>Alternaria sect. Ulocladioides</taxon>
    </lineage>
</organism>
<feature type="region of interest" description="Disordered" evidence="1">
    <location>
        <begin position="114"/>
        <end position="145"/>
    </location>
</feature>
<dbReference type="EMBL" id="CAJRGZ010000022">
    <property type="protein sequence ID" value="CAG5172742.1"/>
    <property type="molecule type" value="Genomic_DNA"/>
</dbReference>
<evidence type="ECO:0000313" key="3">
    <source>
        <dbReference type="Proteomes" id="UP000676310"/>
    </source>
</evidence>
<dbReference type="OrthoDB" id="3660917at2759"/>
<comment type="caution">
    <text evidence="2">The sequence shown here is derived from an EMBL/GenBank/DDBJ whole genome shotgun (WGS) entry which is preliminary data.</text>
</comment>
<proteinExistence type="predicted"/>
<dbReference type="GeneID" id="67019527"/>
<name>A0A8J2I661_9PLEO</name>
<reference evidence="2" key="1">
    <citation type="submission" date="2021-05" db="EMBL/GenBank/DDBJ databases">
        <authorList>
            <person name="Stam R."/>
        </authorList>
    </citation>
    <scope>NUCLEOTIDE SEQUENCE</scope>
    <source>
        <strain evidence="2">CS162</strain>
    </source>
</reference>
<dbReference type="AlphaFoldDB" id="A0A8J2I661"/>
<evidence type="ECO:0000313" key="2">
    <source>
        <dbReference type="EMBL" id="CAG5172742.1"/>
    </source>
</evidence>
<gene>
    <name evidence="2" type="ORF">ALTATR162_LOCUS7518</name>
</gene>
<feature type="region of interest" description="Disordered" evidence="1">
    <location>
        <begin position="1"/>
        <end position="32"/>
    </location>
</feature>
<keyword evidence="3" id="KW-1185">Reference proteome</keyword>
<protein>
    <submittedName>
        <fullName evidence="2">Uncharacterized protein</fullName>
    </submittedName>
</protein>
<accession>A0A8J2I661</accession>
<sequence>MSTPRPHSPPRLEGSSEPRKSMVGVPEPGFAGPSNRTGLLLEFFATMKRPADFKCFRAIGHDGTCRTIRWLPGPSDQPTGMEVYDAQPMSPEVLTQYLNRQEWSQEIENRFRGVDGRNTPKEQWSNPLPGVLPPPSTKNERLAERDRFNEEQRILREKIERGELEPEYSGPVCGAVRSSYDLRPR</sequence>
<dbReference type="RefSeq" id="XP_043171081.1">
    <property type="nucleotide sequence ID" value="XM_043315146.1"/>
</dbReference>
<feature type="region of interest" description="Disordered" evidence="1">
    <location>
        <begin position="161"/>
        <end position="185"/>
    </location>
</feature>